<evidence type="ECO:0000256" key="2">
    <source>
        <dbReference type="ARBA" id="ARBA00004873"/>
    </source>
</evidence>
<dbReference type="UniPathway" id="UPA00035">
    <property type="reaction ID" value="UER00040"/>
</dbReference>
<dbReference type="InterPro" id="IPR019999">
    <property type="entry name" value="Anth_synth_I-like"/>
</dbReference>
<dbReference type="InterPro" id="IPR005801">
    <property type="entry name" value="ADC_synthase"/>
</dbReference>
<keyword evidence="11 15" id="KW-0057">Aromatic amino acid biosynthesis</keyword>
<keyword evidence="10 15" id="KW-0460">Magnesium</keyword>
<dbReference type="InterPro" id="IPR005256">
    <property type="entry name" value="Anth_synth_I_PabB"/>
</dbReference>
<dbReference type="PRINTS" id="PR00095">
    <property type="entry name" value="ANTSNTHASEI"/>
</dbReference>
<dbReference type="Pfam" id="PF00425">
    <property type="entry name" value="Chorismate_bind"/>
    <property type="match status" value="1"/>
</dbReference>
<comment type="catalytic activity">
    <reaction evidence="14 15">
        <text>chorismate + L-glutamine = anthranilate + pyruvate + L-glutamate + H(+)</text>
        <dbReference type="Rhea" id="RHEA:21732"/>
        <dbReference type="ChEBI" id="CHEBI:15361"/>
        <dbReference type="ChEBI" id="CHEBI:15378"/>
        <dbReference type="ChEBI" id="CHEBI:16567"/>
        <dbReference type="ChEBI" id="CHEBI:29748"/>
        <dbReference type="ChEBI" id="CHEBI:29985"/>
        <dbReference type="ChEBI" id="CHEBI:58359"/>
        <dbReference type="EC" id="4.1.3.27"/>
    </reaction>
</comment>
<comment type="caution">
    <text evidence="18">The sequence shown here is derived from an EMBL/GenBank/DDBJ whole genome shotgun (WGS) entry which is preliminary data.</text>
</comment>
<comment type="similarity">
    <text evidence="3 15">Belongs to the anthranilate synthase component I family.</text>
</comment>
<dbReference type="STRING" id="39480.EUAN_00780"/>
<evidence type="ECO:0000256" key="6">
    <source>
        <dbReference type="ARBA" id="ARBA00020653"/>
    </source>
</evidence>
<keyword evidence="18" id="KW-0032">Aminotransferase</keyword>
<dbReference type="GO" id="GO:0000162">
    <property type="term" value="P:L-tryptophan biosynthetic process"/>
    <property type="evidence" value="ECO:0007669"/>
    <property type="project" value="UniProtKB-UniPathway"/>
</dbReference>
<dbReference type="Gene3D" id="3.60.120.10">
    <property type="entry name" value="Anthranilate synthase"/>
    <property type="match status" value="1"/>
</dbReference>
<organism evidence="18 19">
    <name type="scientific">Andreesenia angusta</name>
    <dbReference type="NCBI Taxonomy" id="39480"/>
    <lineage>
        <taxon>Bacteria</taxon>
        <taxon>Bacillati</taxon>
        <taxon>Bacillota</taxon>
        <taxon>Tissierellia</taxon>
        <taxon>Tissierellales</taxon>
        <taxon>Gottschalkiaceae</taxon>
        <taxon>Andreesenia</taxon>
    </lineage>
</organism>
<dbReference type="PANTHER" id="PTHR11236">
    <property type="entry name" value="AMINOBENZOATE/ANTHRANILATE SYNTHASE"/>
    <property type="match status" value="1"/>
</dbReference>
<comment type="pathway">
    <text evidence="2 15">Amino-acid biosynthesis; L-tryptophan biosynthesis; L-tryptophan from chorismate: step 1/5.</text>
</comment>
<evidence type="ECO:0000313" key="19">
    <source>
        <dbReference type="Proteomes" id="UP000180254"/>
    </source>
</evidence>
<evidence type="ECO:0000256" key="3">
    <source>
        <dbReference type="ARBA" id="ARBA00009562"/>
    </source>
</evidence>
<dbReference type="GO" id="GO:0008483">
    <property type="term" value="F:transaminase activity"/>
    <property type="evidence" value="ECO:0007669"/>
    <property type="project" value="UniProtKB-KW"/>
</dbReference>
<evidence type="ECO:0000256" key="7">
    <source>
        <dbReference type="ARBA" id="ARBA00022605"/>
    </source>
</evidence>
<keyword evidence="18" id="KW-0808">Transferase</keyword>
<evidence type="ECO:0000256" key="10">
    <source>
        <dbReference type="ARBA" id="ARBA00022842"/>
    </source>
</evidence>
<evidence type="ECO:0000256" key="4">
    <source>
        <dbReference type="ARBA" id="ARBA00011575"/>
    </source>
</evidence>
<comment type="subunit">
    <text evidence="4 15">Heterotetramer consisting of two non-identical subunits: a beta subunit (TrpG) and a large alpha subunit (TrpE).</text>
</comment>
<protein>
    <recommendedName>
        <fullName evidence="6 15">Anthranilate synthase component 1</fullName>
        <ecNumber evidence="5 15">4.1.3.27</ecNumber>
    </recommendedName>
</protein>
<evidence type="ECO:0000256" key="8">
    <source>
        <dbReference type="ARBA" id="ARBA00022723"/>
    </source>
</evidence>
<evidence type="ECO:0000259" key="17">
    <source>
        <dbReference type="Pfam" id="PF04715"/>
    </source>
</evidence>
<dbReference type="EC" id="4.1.3.27" evidence="5 15"/>
<evidence type="ECO:0000256" key="12">
    <source>
        <dbReference type="ARBA" id="ARBA00023239"/>
    </source>
</evidence>
<gene>
    <name evidence="18" type="primary">pabB_1</name>
    <name evidence="15" type="synonym">trpE</name>
    <name evidence="18" type="ORF">EUAN_00780</name>
</gene>
<dbReference type="EMBL" id="MKIE01000001">
    <property type="protein sequence ID" value="OHW63214.1"/>
    <property type="molecule type" value="Genomic_DNA"/>
</dbReference>
<dbReference type="Pfam" id="PF04715">
    <property type="entry name" value="Anth_synt_I_N"/>
    <property type="match status" value="1"/>
</dbReference>
<dbReference type="InterPro" id="IPR006805">
    <property type="entry name" value="Anth_synth_I_N"/>
</dbReference>
<evidence type="ECO:0000256" key="1">
    <source>
        <dbReference type="ARBA" id="ARBA00001946"/>
    </source>
</evidence>
<keyword evidence="9 15" id="KW-0822">Tryptophan biosynthesis</keyword>
<dbReference type="PANTHER" id="PTHR11236:SF48">
    <property type="entry name" value="ISOCHORISMATE SYNTHASE MENF"/>
    <property type="match status" value="1"/>
</dbReference>
<dbReference type="Proteomes" id="UP000180254">
    <property type="component" value="Unassembled WGS sequence"/>
</dbReference>
<dbReference type="GO" id="GO:0004049">
    <property type="term" value="F:anthranilate synthase activity"/>
    <property type="evidence" value="ECO:0007669"/>
    <property type="project" value="UniProtKB-EC"/>
</dbReference>
<evidence type="ECO:0000256" key="11">
    <source>
        <dbReference type="ARBA" id="ARBA00023141"/>
    </source>
</evidence>
<keyword evidence="8 15" id="KW-0479">Metal-binding</keyword>
<dbReference type="SUPFAM" id="SSF56322">
    <property type="entry name" value="ADC synthase"/>
    <property type="match status" value="1"/>
</dbReference>
<keyword evidence="12 15" id="KW-0456">Lyase</keyword>
<evidence type="ECO:0000259" key="16">
    <source>
        <dbReference type="Pfam" id="PF00425"/>
    </source>
</evidence>
<evidence type="ECO:0000256" key="5">
    <source>
        <dbReference type="ARBA" id="ARBA00012266"/>
    </source>
</evidence>
<feature type="domain" description="Chorismate-utilising enzyme C-terminal" evidence="16">
    <location>
        <begin position="243"/>
        <end position="496"/>
    </location>
</feature>
<keyword evidence="19" id="KW-1185">Reference proteome</keyword>
<sequence>MGGTTSHFVPYTDEVAFFVLKFGGIEMANMDKARFEELKKMGKNFPLSVEYMADQITPTNMYYNLDGDYKFLLESAMIGGSSGRYTFLGENPIKKIKSSGRNITIESQGESVELEGNLIDVLQEHMKVDYEEEGLDIPFSGGAIGYLGYDIIRHIEDIPASNNAEIDIPESYMMFYKKIVCYDHLKKTLSLIYNVEPGDKSYEEILDEIDDMHRKLSKMPEIVNMEEKRPGEGAQIEDNPETEKDFCKKVEKAKEHIMAGDIFQIVLSHRFEIATEDDPFEIYRRLRRKNPSPYLYFIDYGDFQVIGSSPESLVKSIGGVVETHPIAGTRPRGKNKAEDEEIAAELLQDEKEIAEHMMLVDLGRNDIGKISKKKTVNVERFKEVDYYSHVMHIVSKVVGELRDDMTCFDALKACFPAGTVSGAPKIRAMELIDEIEDVKRELYSGTVGYFSYNGDMDVCIAIRTIVLKSQKAYIQAGAGVVYDSVPEKEYREIVNKAKALLEVV</sequence>
<keyword evidence="7 15" id="KW-0028">Amino-acid biosynthesis</keyword>
<proteinExistence type="inferred from homology"/>
<name>A0A1S1V9L9_9FIRM</name>
<comment type="cofactor">
    <cofactor evidence="1 15">
        <name>Mg(2+)</name>
        <dbReference type="ChEBI" id="CHEBI:18420"/>
    </cofactor>
</comment>
<dbReference type="GO" id="GO:0046872">
    <property type="term" value="F:metal ion binding"/>
    <property type="evidence" value="ECO:0007669"/>
    <property type="project" value="UniProtKB-KW"/>
</dbReference>
<evidence type="ECO:0000256" key="14">
    <source>
        <dbReference type="ARBA" id="ARBA00047683"/>
    </source>
</evidence>
<dbReference type="NCBIfam" id="TIGR00564">
    <property type="entry name" value="trpE_most"/>
    <property type="match status" value="1"/>
</dbReference>
<comment type="function">
    <text evidence="13 15">Part of a heterotetrameric complex that catalyzes the two-step biosynthesis of anthranilate, an intermediate in the biosynthesis of L-tryptophan. In the first step, the glutamine-binding beta subunit (TrpG) of anthranilate synthase (AS) provides the glutamine amidotransferase activity which generates ammonia as a substrate that, along with chorismate, is used in the second step, catalyzed by the large alpha subunit of AS (TrpE) to produce anthranilate. In the absence of TrpG, TrpE can synthesize anthranilate directly from chorismate and high concentrations of ammonia.</text>
</comment>
<feature type="domain" description="Anthranilate synthase component I N-terminal" evidence="17">
    <location>
        <begin position="54"/>
        <end position="190"/>
    </location>
</feature>
<evidence type="ECO:0000313" key="18">
    <source>
        <dbReference type="EMBL" id="OHW63214.1"/>
    </source>
</evidence>
<reference evidence="18 19" key="1">
    <citation type="submission" date="2016-09" db="EMBL/GenBank/DDBJ databases">
        <title>Genome sequence of Eubacterium angustum.</title>
        <authorList>
            <person name="Poehlein A."/>
            <person name="Daniel R."/>
        </authorList>
    </citation>
    <scope>NUCLEOTIDE SEQUENCE [LARGE SCALE GENOMIC DNA]</scope>
    <source>
        <strain evidence="18 19">DSM 1989</strain>
    </source>
</reference>
<dbReference type="InterPro" id="IPR015890">
    <property type="entry name" value="Chorismate_C"/>
</dbReference>
<dbReference type="AlphaFoldDB" id="A0A1S1V9L9"/>
<evidence type="ECO:0000256" key="13">
    <source>
        <dbReference type="ARBA" id="ARBA00025634"/>
    </source>
</evidence>
<accession>A0A1S1V9L9</accession>
<evidence type="ECO:0000256" key="15">
    <source>
        <dbReference type="RuleBase" id="RU364045"/>
    </source>
</evidence>
<evidence type="ECO:0000256" key="9">
    <source>
        <dbReference type="ARBA" id="ARBA00022822"/>
    </source>
</evidence>